<keyword evidence="1" id="KW-0472">Membrane</keyword>
<dbReference type="Proteomes" id="UP001372834">
    <property type="component" value="Unassembled WGS sequence"/>
</dbReference>
<feature type="transmembrane region" description="Helical" evidence="1">
    <location>
        <begin position="111"/>
        <end position="133"/>
    </location>
</feature>
<gene>
    <name evidence="2" type="ORF">RUM43_013222</name>
</gene>
<evidence type="ECO:0000313" key="2">
    <source>
        <dbReference type="EMBL" id="KAK6618831.1"/>
    </source>
</evidence>
<evidence type="ECO:0000256" key="1">
    <source>
        <dbReference type="SAM" id="Phobius"/>
    </source>
</evidence>
<sequence>MSERWLPFIFLILTENYLLFITKDLTFTEALVISHKDKRVEVKIPTKRLPERENHQRRTSDLDRKFPVVEKFQQLPLETAETFNGDDAEARERNQRANVSVKSSGRTILPFGFEAVALLMAKALLIAFISIVISATVGFKSDGAHFHGYSEPSDYYNTIYDHSHQESFDYPNHDYTQHVAYYQHHQHEHPEDQNLFNVQVQNLGANPVAAYPSFGRDVND</sequence>
<evidence type="ECO:0000313" key="3">
    <source>
        <dbReference type="Proteomes" id="UP001372834"/>
    </source>
</evidence>
<comment type="caution">
    <text evidence="2">The sequence shown here is derived from an EMBL/GenBank/DDBJ whole genome shotgun (WGS) entry which is preliminary data.</text>
</comment>
<keyword evidence="1" id="KW-1133">Transmembrane helix</keyword>
<reference evidence="2 3" key="1">
    <citation type="submission" date="2023-10" db="EMBL/GenBank/DDBJ databases">
        <title>Genomes of two closely related lineages of the louse Polyplax serrata with different host specificities.</title>
        <authorList>
            <person name="Martinu J."/>
            <person name="Tarabai H."/>
            <person name="Stefka J."/>
            <person name="Hypsa V."/>
        </authorList>
    </citation>
    <scope>NUCLEOTIDE SEQUENCE [LARGE SCALE GENOMIC DNA]</scope>
    <source>
        <strain evidence="2">HR10_N</strain>
    </source>
</reference>
<name>A0AAN8RSP8_POLSC</name>
<accession>A0AAN8RSP8</accession>
<organism evidence="2 3">
    <name type="scientific">Polyplax serrata</name>
    <name type="common">Common mouse louse</name>
    <dbReference type="NCBI Taxonomy" id="468196"/>
    <lineage>
        <taxon>Eukaryota</taxon>
        <taxon>Metazoa</taxon>
        <taxon>Ecdysozoa</taxon>
        <taxon>Arthropoda</taxon>
        <taxon>Hexapoda</taxon>
        <taxon>Insecta</taxon>
        <taxon>Pterygota</taxon>
        <taxon>Neoptera</taxon>
        <taxon>Paraneoptera</taxon>
        <taxon>Psocodea</taxon>
        <taxon>Troctomorpha</taxon>
        <taxon>Phthiraptera</taxon>
        <taxon>Anoplura</taxon>
        <taxon>Polyplacidae</taxon>
        <taxon>Polyplax</taxon>
    </lineage>
</organism>
<dbReference type="AlphaFoldDB" id="A0AAN8RSP8"/>
<proteinExistence type="predicted"/>
<dbReference type="EMBL" id="JAWJWE010000041">
    <property type="protein sequence ID" value="KAK6618831.1"/>
    <property type="molecule type" value="Genomic_DNA"/>
</dbReference>
<protein>
    <submittedName>
        <fullName evidence="2">Uncharacterized protein</fullName>
    </submittedName>
</protein>
<keyword evidence="1" id="KW-0812">Transmembrane</keyword>